<name>A0A8J5JUN5_HOMAM</name>
<sequence>CKLPQVQCRTVPGVPPFLGKTFLQVVVLIAVVSRDLSKETSRTPHSVITEAQVKVALTADKGSNAQLVSWDIEDFTRKGDNYMCVVTSIRVQYRQEGTEKRVTYVAKCATLSQAESVKDMVSCSFEKESGFYKYLVPLLNAELNNLGQEQLHIPTYFSSHEIKGEELIVMEDLRPDGFKMFDRMKGMDKAHAILVLKELGRLHAASILIQSKIQPALGEKYKVIEKDFTYYNKTLEEWGQEMLASMVTNGAAMLDNIGDYDKVVVWLNEFARDVINVFREQLKKVPPFEVLCHGDCWNNNILFKYNEEGAPVDVKLLDFQFCSVASPATDLNYFMFNSFNGSDRKENLQAYLNTYYDSFRKVLEEAGTPVPFSVEELHQEFHKKNIYGLLMSLLIIPIVLNEGTHKFDFNETSNMEKFREDYKETSLNELKNNPIFRPRFIAIIDEMINYGVIS</sequence>
<dbReference type="InterPro" id="IPR015897">
    <property type="entry name" value="CHK_kinase-like"/>
</dbReference>
<keyword evidence="2" id="KW-0418">Kinase</keyword>
<dbReference type="EMBL" id="JAHLQT010025476">
    <property type="protein sequence ID" value="KAG7164472.1"/>
    <property type="molecule type" value="Genomic_DNA"/>
</dbReference>
<dbReference type="InterPro" id="IPR011009">
    <property type="entry name" value="Kinase-like_dom_sf"/>
</dbReference>
<evidence type="ECO:0000259" key="1">
    <source>
        <dbReference type="SMART" id="SM00587"/>
    </source>
</evidence>
<dbReference type="Gene3D" id="3.90.1200.10">
    <property type="match status" value="1"/>
</dbReference>
<proteinExistence type="predicted"/>
<organism evidence="2 3">
    <name type="scientific">Homarus americanus</name>
    <name type="common">American lobster</name>
    <dbReference type="NCBI Taxonomy" id="6706"/>
    <lineage>
        <taxon>Eukaryota</taxon>
        <taxon>Metazoa</taxon>
        <taxon>Ecdysozoa</taxon>
        <taxon>Arthropoda</taxon>
        <taxon>Crustacea</taxon>
        <taxon>Multicrustacea</taxon>
        <taxon>Malacostraca</taxon>
        <taxon>Eumalacostraca</taxon>
        <taxon>Eucarida</taxon>
        <taxon>Decapoda</taxon>
        <taxon>Pleocyemata</taxon>
        <taxon>Astacidea</taxon>
        <taxon>Nephropoidea</taxon>
        <taxon>Nephropidae</taxon>
        <taxon>Homarus</taxon>
    </lineage>
</organism>
<keyword evidence="3" id="KW-1185">Reference proteome</keyword>
<evidence type="ECO:0000313" key="3">
    <source>
        <dbReference type="Proteomes" id="UP000747542"/>
    </source>
</evidence>
<reference evidence="2" key="1">
    <citation type="journal article" date="2021" name="Sci. Adv.">
        <title>The American lobster genome reveals insights on longevity, neural, and immune adaptations.</title>
        <authorList>
            <person name="Polinski J.M."/>
            <person name="Zimin A.V."/>
            <person name="Clark K.F."/>
            <person name="Kohn A.B."/>
            <person name="Sadowski N."/>
            <person name="Timp W."/>
            <person name="Ptitsyn A."/>
            <person name="Khanna P."/>
            <person name="Romanova D.Y."/>
            <person name="Williams P."/>
            <person name="Greenwood S.J."/>
            <person name="Moroz L.L."/>
            <person name="Walt D.R."/>
            <person name="Bodnar A.G."/>
        </authorList>
    </citation>
    <scope>NUCLEOTIDE SEQUENCE</scope>
    <source>
        <strain evidence="2">GMGI-L3</strain>
    </source>
</reference>
<dbReference type="PANTHER" id="PTHR11012:SF30">
    <property type="entry name" value="PROTEIN KINASE-LIKE DOMAIN-CONTAINING"/>
    <property type="match status" value="1"/>
</dbReference>
<dbReference type="Pfam" id="PF02958">
    <property type="entry name" value="EcKL"/>
    <property type="match status" value="1"/>
</dbReference>
<dbReference type="InterPro" id="IPR004119">
    <property type="entry name" value="EcKL"/>
</dbReference>
<dbReference type="PANTHER" id="PTHR11012">
    <property type="entry name" value="PROTEIN KINASE-LIKE DOMAIN-CONTAINING"/>
    <property type="match status" value="1"/>
</dbReference>
<evidence type="ECO:0000313" key="2">
    <source>
        <dbReference type="EMBL" id="KAG7164472.1"/>
    </source>
</evidence>
<gene>
    <name evidence="2" type="ORF">Hamer_G003681</name>
</gene>
<accession>A0A8J5JUN5</accession>
<dbReference type="Proteomes" id="UP000747542">
    <property type="component" value="Unassembled WGS sequence"/>
</dbReference>
<dbReference type="SMART" id="SM00587">
    <property type="entry name" value="CHK"/>
    <property type="match status" value="1"/>
</dbReference>
<protein>
    <submittedName>
        <fullName evidence="2">Putative Ecdysteroid kinase-containing protein 9</fullName>
    </submittedName>
</protein>
<dbReference type="GO" id="GO:0016301">
    <property type="term" value="F:kinase activity"/>
    <property type="evidence" value="ECO:0007669"/>
    <property type="project" value="UniProtKB-KW"/>
</dbReference>
<comment type="caution">
    <text evidence="2">The sequence shown here is derived from an EMBL/GenBank/DDBJ whole genome shotgun (WGS) entry which is preliminary data.</text>
</comment>
<dbReference type="AlphaFoldDB" id="A0A8J5JUN5"/>
<keyword evidence="2" id="KW-0808">Transferase</keyword>
<feature type="domain" description="CHK kinase-like" evidence="1">
    <location>
        <begin position="168"/>
        <end position="365"/>
    </location>
</feature>
<dbReference type="SUPFAM" id="SSF56112">
    <property type="entry name" value="Protein kinase-like (PK-like)"/>
    <property type="match status" value="1"/>
</dbReference>
<feature type="non-terminal residue" evidence="2">
    <location>
        <position position="454"/>
    </location>
</feature>